<gene>
    <name evidence="3" type="ORF">MCOR_45752</name>
</gene>
<protein>
    <submittedName>
        <fullName evidence="3">Uncharacterized protein</fullName>
    </submittedName>
</protein>
<dbReference type="OrthoDB" id="6118809at2759"/>
<dbReference type="AlphaFoldDB" id="A0A6J8DXG1"/>
<feature type="region of interest" description="Disordered" evidence="1">
    <location>
        <begin position="137"/>
        <end position="292"/>
    </location>
</feature>
<feature type="transmembrane region" description="Helical" evidence="2">
    <location>
        <begin position="38"/>
        <end position="59"/>
    </location>
</feature>
<feature type="compositionally biased region" description="Acidic residues" evidence="1">
    <location>
        <begin position="273"/>
        <end position="292"/>
    </location>
</feature>
<keyword evidence="2" id="KW-0472">Membrane</keyword>
<keyword evidence="2" id="KW-1133">Transmembrane helix</keyword>
<feature type="transmembrane region" description="Helical" evidence="2">
    <location>
        <begin position="7"/>
        <end position="26"/>
    </location>
</feature>
<evidence type="ECO:0000256" key="1">
    <source>
        <dbReference type="SAM" id="MobiDB-lite"/>
    </source>
</evidence>
<name>A0A6J8DXG1_MYTCO</name>
<feature type="compositionally biased region" description="Polar residues" evidence="1">
    <location>
        <begin position="137"/>
        <end position="174"/>
    </location>
</feature>
<dbReference type="EMBL" id="CACVKT020008093">
    <property type="protein sequence ID" value="CAC5412777.1"/>
    <property type="molecule type" value="Genomic_DNA"/>
</dbReference>
<keyword evidence="4" id="KW-1185">Reference proteome</keyword>
<feature type="region of interest" description="Disordered" evidence="1">
    <location>
        <begin position="67"/>
        <end position="86"/>
    </location>
</feature>
<evidence type="ECO:0000313" key="3">
    <source>
        <dbReference type="EMBL" id="CAC5412777.1"/>
    </source>
</evidence>
<sequence>MYDRTTLLHDICGFIVLGSGVSAVDAGGDEYALADNTISVVVISILSALILILLVLLCAGESNVHHNDAGNTQRKSITSPEKKKKNAFQEIELSKQSSINNAHITSAHSGINYKSSNLQPKGNDWPELNDRKRSLEYQSTGTTDVKQNTSISVVEDNTNRASTSYQNENVNSELRFSGGRFQDVQPNTQTRTRSTSETPDSHMGSMNSHNSSSQRERINTINRQNREDTADDIGYHSDFSRSIKPDTESNPLSTFRSSQPQSNPRSATTGYSVDDDDVIETYQDDGESIDWN</sequence>
<keyword evidence="2" id="KW-0812">Transmembrane</keyword>
<accession>A0A6J8DXG1</accession>
<feature type="compositionally biased region" description="Polar residues" evidence="1">
    <location>
        <begin position="184"/>
        <end position="198"/>
    </location>
</feature>
<dbReference type="Proteomes" id="UP000507470">
    <property type="component" value="Unassembled WGS sequence"/>
</dbReference>
<proteinExistence type="predicted"/>
<feature type="compositionally biased region" description="Polar residues" evidence="1">
    <location>
        <begin position="69"/>
        <end position="79"/>
    </location>
</feature>
<evidence type="ECO:0000256" key="2">
    <source>
        <dbReference type="SAM" id="Phobius"/>
    </source>
</evidence>
<reference evidence="3 4" key="1">
    <citation type="submission" date="2020-06" db="EMBL/GenBank/DDBJ databases">
        <authorList>
            <person name="Li R."/>
            <person name="Bekaert M."/>
        </authorList>
    </citation>
    <scope>NUCLEOTIDE SEQUENCE [LARGE SCALE GENOMIC DNA]</scope>
    <source>
        <strain evidence="4">wild</strain>
    </source>
</reference>
<organism evidence="3 4">
    <name type="scientific">Mytilus coruscus</name>
    <name type="common">Sea mussel</name>
    <dbReference type="NCBI Taxonomy" id="42192"/>
    <lineage>
        <taxon>Eukaryota</taxon>
        <taxon>Metazoa</taxon>
        <taxon>Spiralia</taxon>
        <taxon>Lophotrochozoa</taxon>
        <taxon>Mollusca</taxon>
        <taxon>Bivalvia</taxon>
        <taxon>Autobranchia</taxon>
        <taxon>Pteriomorphia</taxon>
        <taxon>Mytilida</taxon>
        <taxon>Mytiloidea</taxon>
        <taxon>Mytilidae</taxon>
        <taxon>Mytilinae</taxon>
        <taxon>Mytilus</taxon>
    </lineage>
</organism>
<feature type="compositionally biased region" description="Polar residues" evidence="1">
    <location>
        <begin position="248"/>
        <end position="271"/>
    </location>
</feature>
<evidence type="ECO:0000313" key="4">
    <source>
        <dbReference type="Proteomes" id="UP000507470"/>
    </source>
</evidence>
<feature type="compositionally biased region" description="Basic and acidic residues" evidence="1">
    <location>
        <begin position="214"/>
        <end position="247"/>
    </location>
</feature>
<feature type="compositionally biased region" description="Low complexity" evidence="1">
    <location>
        <begin position="201"/>
        <end position="213"/>
    </location>
</feature>